<evidence type="ECO:0000313" key="3">
    <source>
        <dbReference type="Proteomes" id="UP001451303"/>
    </source>
</evidence>
<name>A0ABR3CXY4_NEUIN</name>
<reference evidence="2 3" key="1">
    <citation type="submission" date="2023-09" db="EMBL/GenBank/DDBJ databases">
        <title>Multi-omics analysis of a traditional fermented food reveals byproduct-associated fungal strains for waste-to-food upcycling.</title>
        <authorList>
            <consortium name="Lawrence Berkeley National Laboratory"/>
            <person name="Rekdal V.M."/>
            <person name="Villalobos-Escobedo J.M."/>
            <person name="Rodriguez-Valeron N."/>
            <person name="Garcia M.O."/>
            <person name="Vasquez D.P."/>
            <person name="Damayanti I."/>
            <person name="Sorensen P.M."/>
            <person name="Baidoo E.E."/>
            <person name="De Carvalho A.C."/>
            <person name="Riley R."/>
            <person name="Lipzen A."/>
            <person name="He G."/>
            <person name="Yan M."/>
            <person name="Haridas S."/>
            <person name="Daum C."/>
            <person name="Yoshinaga Y."/>
            <person name="Ng V."/>
            <person name="Grigoriev I.V."/>
            <person name="Munk R."/>
            <person name="Nuraida L."/>
            <person name="Wijaya C.H."/>
            <person name="Morales P.-C."/>
            <person name="Keasling J.D."/>
        </authorList>
    </citation>
    <scope>NUCLEOTIDE SEQUENCE [LARGE SCALE GENOMIC DNA]</scope>
    <source>
        <strain evidence="2 3">FGSC 2613</strain>
    </source>
</reference>
<organism evidence="2 3">
    <name type="scientific">Neurospora intermedia</name>
    <dbReference type="NCBI Taxonomy" id="5142"/>
    <lineage>
        <taxon>Eukaryota</taxon>
        <taxon>Fungi</taxon>
        <taxon>Dikarya</taxon>
        <taxon>Ascomycota</taxon>
        <taxon>Pezizomycotina</taxon>
        <taxon>Sordariomycetes</taxon>
        <taxon>Sordariomycetidae</taxon>
        <taxon>Sordariales</taxon>
        <taxon>Sordariaceae</taxon>
        <taxon>Neurospora</taxon>
    </lineage>
</organism>
<protein>
    <submittedName>
        <fullName evidence="2">Uncharacterized protein</fullName>
    </submittedName>
</protein>
<evidence type="ECO:0000256" key="1">
    <source>
        <dbReference type="SAM" id="MobiDB-lite"/>
    </source>
</evidence>
<accession>A0ABR3CXY4</accession>
<gene>
    <name evidence="2" type="ORF">QR685DRAFT_453542</name>
</gene>
<sequence>CYEEEVIRKVNTPSGKDSFKTLARFTEVVKTDYGSKSCPQSTSYEPPLATSSSSTTSDTTKK</sequence>
<proteinExistence type="predicted"/>
<evidence type="ECO:0000313" key="2">
    <source>
        <dbReference type="EMBL" id="KAL0465290.1"/>
    </source>
</evidence>
<feature type="compositionally biased region" description="Low complexity" evidence="1">
    <location>
        <begin position="50"/>
        <end position="62"/>
    </location>
</feature>
<feature type="non-terminal residue" evidence="2">
    <location>
        <position position="1"/>
    </location>
</feature>
<feature type="region of interest" description="Disordered" evidence="1">
    <location>
        <begin position="33"/>
        <end position="62"/>
    </location>
</feature>
<dbReference type="Proteomes" id="UP001451303">
    <property type="component" value="Unassembled WGS sequence"/>
</dbReference>
<comment type="caution">
    <text evidence="2">The sequence shown here is derived from an EMBL/GenBank/DDBJ whole genome shotgun (WGS) entry which is preliminary data.</text>
</comment>
<keyword evidence="3" id="KW-1185">Reference proteome</keyword>
<dbReference type="EMBL" id="JAVLET010000018">
    <property type="protein sequence ID" value="KAL0465290.1"/>
    <property type="molecule type" value="Genomic_DNA"/>
</dbReference>